<organism evidence="1 2">
    <name type="scientific">Actinomyces marmotae</name>
    <dbReference type="NCBI Taxonomy" id="2737173"/>
    <lineage>
        <taxon>Bacteria</taxon>
        <taxon>Bacillati</taxon>
        <taxon>Actinomycetota</taxon>
        <taxon>Actinomycetes</taxon>
        <taxon>Actinomycetales</taxon>
        <taxon>Actinomycetaceae</taxon>
        <taxon>Actinomyces</taxon>
    </lineage>
</organism>
<dbReference type="RefSeq" id="WP_159524350.1">
    <property type="nucleotide sequence ID" value="NZ_CP053642.1"/>
</dbReference>
<dbReference type="Proteomes" id="UP000504752">
    <property type="component" value="Chromosome"/>
</dbReference>
<dbReference type="EMBL" id="CP053642">
    <property type="protein sequence ID" value="QKD80083.1"/>
    <property type="molecule type" value="Genomic_DNA"/>
</dbReference>
<reference evidence="1 2" key="1">
    <citation type="submission" date="2020-05" db="EMBL/GenBank/DDBJ databases">
        <title>Actinomyces sp. zg-325.</title>
        <authorList>
            <person name="Yang C."/>
        </authorList>
    </citation>
    <scope>NUCLEOTIDE SEQUENCE [LARGE SCALE GENOMIC DNA]</scope>
    <source>
        <strain evidence="2">zg-325</strain>
    </source>
</reference>
<gene>
    <name evidence="1" type="ORF">HPC72_07500</name>
</gene>
<name>A0A6M8BA25_9ACTO</name>
<sequence length="65" mass="7729">MSTSSLVRVFTEQELEERRSTVIAELERRFGSLERALERELDWDYDDDEARLFSEYHAVAFLLSD</sequence>
<protein>
    <submittedName>
        <fullName evidence="1">Uncharacterized protein</fullName>
    </submittedName>
</protein>
<proteinExistence type="predicted"/>
<accession>A0A6M8BA25</accession>
<evidence type="ECO:0000313" key="1">
    <source>
        <dbReference type="EMBL" id="QKD80083.1"/>
    </source>
</evidence>
<evidence type="ECO:0000313" key="2">
    <source>
        <dbReference type="Proteomes" id="UP000504752"/>
    </source>
</evidence>
<dbReference type="AlphaFoldDB" id="A0A6M8BA25"/>
<dbReference type="KEGG" id="amam:HPC72_07500"/>
<keyword evidence="2" id="KW-1185">Reference proteome</keyword>